<accession>A0A8S5QHU8</accession>
<sequence length="106" mass="11741">MPFGSGYFEVKSALFLIKRLVNLAPVCYDLVNIRRVESMKICSMCGAEFDPGSVKRKIGRMYGPGTYSDYFPDEEVCASCAIVEMSPDYGSGEDQIEDMGSGWDPD</sequence>
<evidence type="ECO:0000313" key="1">
    <source>
        <dbReference type="EMBL" id="DAE18108.1"/>
    </source>
</evidence>
<dbReference type="EMBL" id="BK015651">
    <property type="protein sequence ID" value="DAE18108.1"/>
    <property type="molecule type" value="Genomic_DNA"/>
</dbReference>
<organism evidence="1">
    <name type="scientific">Siphoviridae sp. ctEBu1</name>
    <dbReference type="NCBI Taxonomy" id="2825393"/>
    <lineage>
        <taxon>Viruses</taxon>
        <taxon>Duplodnaviria</taxon>
        <taxon>Heunggongvirae</taxon>
        <taxon>Uroviricota</taxon>
        <taxon>Caudoviricetes</taxon>
    </lineage>
</organism>
<proteinExistence type="predicted"/>
<reference evidence="1" key="1">
    <citation type="journal article" date="2021" name="Proc. Natl. Acad. Sci. U.S.A.">
        <title>A Catalog of Tens of Thousands of Viruses from Human Metagenomes Reveals Hidden Associations with Chronic Diseases.</title>
        <authorList>
            <person name="Tisza M.J."/>
            <person name="Buck C.B."/>
        </authorList>
    </citation>
    <scope>NUCLEOTIDE SEQUENCE</scope>
    <source>
        <strain evidence="1">CtEBu1</strain>
    </source>
</reference>
<protein>
    <submittedName>
        <fullName evidence="1">Uncharacterized protein</fullName>
    </submittedName>
</protein>
<name>A0A8S5QHU8_9CAUD</name>